<evidence type="ECO:0000256" key="4">
    <source>
        <dbReference type="ARBA" id="ARBA00023242"/>
    </source>
</evidence>
<feature type="compositionally biased region" description="Basic residues" evidence="5">
    <location>
        <begin position="301"/>
        <end position="311"/>
    </location>
</feature>
<feature type="compositionally biased region" description="Basic and acidic residues" evidence="5">
    <location>
        <begin position="341"/>
        <end position="353"/>
    </location>
</feature>
<feature type="region of interest" description="Disordered" evidence="5">
    <location>
        <begin position="182"/>
        <end position="434"/>
    </location>
</feature>
<dbReference type="OrthoDB" id="514823at2759"/>
<gene>
    <name evidence="6" type="ORF">ONB1V03_LOCUS16709</name>
</gene>
<dbReference type="Gene3D" id="3.90.1030.20">
    <property type="entry name" value="DNA polymerase delta, p66 (Cdc27) subunit, wHTH domain"/>
    <property type="match status" value="1"/>
</dbReference>
<feature type="compositionally biased region" description="Basic and acidic residues" evidence="5">
    <location>
        <begin position="225"/>
        <end position="235"/>
    </location>
</feature>
<keyword evidence="4" id="KW-0539">Nucleus</keyword>
<dbReference type="GO" id="GO:0006297">
    <property type="term" value="P:nucleotide-excision repair, DNA gap filling"/>
    <property type="evidence" value="ECO:0007669"/>
    <property type="project" value="TreeGrafter"/>
</dbReference>
<keyword evidence="7" id="KW-1185">Reference proteome</keyword>
<feature type="compositionally biased region" description="Basic and acidic residues" evidence="5">
    <location>
        <begin position="242"/>
        <end position="267"/>
    </location>
</feature>
<organism evidence="6">
    <name type="scientific">Oppiella nova</name>
    <dbReference type="NCBI Taxonomy" id="334625"/>
    <lineage>
        <taxon>Eukaryota</taxon>
        <taxon>Metazoa</taxon>
        <taxon>Ecdysozoa</taxon>
        <taxon>Arthropoda</taxon>
        <taxon>Chelicerata</taxon>
        <taxon>Arachnida</taxon>
        <taxon>Acari</taxon>
        <taxon>Acariformes</taxon>
        <taxon>Sarcoptiformes</taxon>
        <taxon>Oribatida</taxon>
        <taxon>Brachypylina</taxon>
        <taxon>Oppioidea</taxon>
        <taxon>Oppiidae</taxon>
        <taxon>Oppiella</taxon>
    </lineage>
</organism>
<dbReference type="AlphaFoldDB" id="A0A7R9MIZ8"/>
<dbReference type="GO" id="GO:0043625">
    <property type="term" value="C:delta DNA polymerase complex"/>
    <property type="evidence" value="ECO:0007669"/>
    <property type="project" value="InterPro"/>
</dbReference>
<dbReference type="InterPro" id="IPR019038">
    <property type="entry name" value="POLD3"/>
</dbReference>
<comment type="subcellular location">
    <subcellularLocation>
        <location evidence="1">Nucleus</location>
    </subcellularLocation>
</comment>
<name>A0A7R9MIZ8_9ACAR</name>
<dbReference type="GO" id="GO:0006271">
    <property type="term" value="P:DNA strand elongation involved in DNA replication"/>
    <property type="evidence" value="ECO:0007669"/>
    <property type="project" value="TreeGrafter"/>
</dbReference>
<proteinExistence type="predicted"/>
<dbReference type="PANTHER" id="PTHR17598">
    <property type="entry name" value="DNA POLYMERASE DELTA SUBUNIT 3"/>
    <property type="match status" value="1"/>
</dbReference>
<protein>
    <recommendedName>
        <fullName evidence="2">DNA polymerase delta subunit 3</fullName>
    </recommendedName>
</protein>
<dbReference type="EMBL" id="CAJPVJ010019375">
    <property type="protein sequence ID" value="CAG2177277.1"/>
    <property type="molecule type" value="Genomic_DNA"/>
</dbReference>
<dbReference type="Proteomes" id="UP000728032">
    <property type="component" value="Unassembled WGS sequence"/>
</dbReference>
<dbReference type="GO" id="GO:0003887">
    <property type="term" value="F:DNA-directed DNA polymerase activity"/>
    <property type="evidence" value="ECO:0007669"/>
    <property type="project" value="TreeGrafter"/>
</dbReference>
<evidence type="ECO:0000256" key="1">
    <source>
        <dbReference type="ARBA" id="ARBA00004123"/>
    </source>
</evidence>
<evidence type="ECO:0000313" key="7">
    <source>
        <dbReference type="Proteomes" id="UP000728032"/>
    </source>
</evidence>
<evidence type="ECO:0000256" key="3">
    <source>
        <dbReference type="ARBA" id="ARBA00022705"/>
    </source>
</evidence>
<evidence type="ECO:0000313" key="6">
    <source>
        <dbReference type="EMBL" id="CAD7660139.1"/>
    </source>
</evidence>
<dbReference type="EMBL" id="OC934200">
    <property type="protein sequence ID" value="CAD7660139.1"/>
    <property type="molecule type" value="Genomic_DNA"/>
</dbReference>
<feature type="compositionally biased region" description="Basic and acidic residues" evidence="5">
    <location>
        <begin position="362"/>
        <end position="417"/>
    </location>
</feature>
<evidence type="ECO:0000256" key="2">
    <source>
        <dbReference type="ARBA" id="ARBA00017589"/>
    </source>
</evidence>
<dbReference type="InterPro" id="IPR041913">
    <property type="entry name" value="POLD3_sf"/>
</dbReference>
<dbReference type="GO" id="GO:1904161">
    <property type="term" value="P:DNA synthesis involved in UV-damage excision repair"/>
    <property type="evidence" value="ECO:0007669"/>
    <property type="project" value="TreeGrafter"/>
</dbReference>
<sequence length="434" mass="50096">MSANESKTNELSLNMDSMTEEVMNELTKLVIEDKKCISYTYLSVRFRVHVKRAIELLDQFVCDQRKDGNNLCLNYLLSGNNDNKTNDTETKMDRFMIVEESEMESAIEWFRNGFNKHIYSVSSSEDNNSIDLNFKEYEYEVKDQNDIKELQNLTYVTNRDINLRPNCRRRGIKPTVYVKEEKKVEEEKSASNGKQVVNSKAKAKTNAKGKGKQKNKISNMFSKNKTIENEEKESIDCNESDDPFKSDSEEETKPEVKDNEDINGKDSDIEEIPQNGRKANPKKRTSNNDLNDSSDEEIVTKKRSKKFKRVRVISDSDSDEPKESAIDKFVSTQEVNQKPVKKLEEKQETHMDEDGYLVTKTVRKEVEVKKSESPKCEESDPKSSKPVVEKQKPKPKTENKNIEKKTKPQKPLNDKKSKTQSSITSFFKPKQLSA</sequence>
<dbReference type="PANTHER" id="PTHR17598:SF13">
    <property type="entry name" value="DNA POLYMERASE DELTA SUBUNIT 3"/>
    <property type="match status" value="1"/>
</dbReference>
<reference evidence="6" key="1">
    <citation type="submission" date="2020-11" db="EMBL/GenBank/DDBJ databases">
        <authorList>
            <person name="Tran Van P."/>
        </authorList>
    </citation>
    <scope>NUCLEOTIDE SEQUENCE</scope>
</reference>
<keyword evidence="3" id="KW-0235">DNA replication</keyword>
<accession>A0A7R9MIZ8</accession>
<feature type="compositionally biased region" description="Basic residues" evidence="5">
    <location>
        <begin position="201"/>
        <end position="215"/>
    </location>
</feature>
<evidence type="ECO:0000256" key="5">
    <source>
        <dbReference type="SAM" id="MobiDB-lite"/>
    </source>
</evidence>
<dbReference type="Pfam" id="PF09507">
    <property type="entry name" value="CDC27"/>
    <property type="match status" value="1"/>
</dbReference>